<dbReference type="EMBL" id="LAZR01001388">
    <property type="protein sequence ID" value="KKN45458.1"/>
    <property type="molecule type" value="Genomic_DNA"/>
</dbReference>
<protein>
    <submittedName>
        <fullName evidence="1">Uncharacterized protein</fullName>
    </submittedName>
</protein>
<sequence>MGRPFYMGQPKRSNRVAILLYTSSRP</sequence>
<accession>A0A0F9TVS5</accession>
<comment type="caution">
    <text evidence="1">The sequence shown here is derived from an EMBL/GenBank/DDBJ whole genome shotgun (WGS) entry which is preliminary data.</text>
</comment>
<reference evidence="1" key="1">
    <citation type="journal article" date="2015" name="Nature">
        <title>Complex archaea that bridge the gap between prokaryotes and eukaryotes.</title>
        <authorList>
            <person name="Spang A."/>
            <person name="Saw J.H."/>
            <person name="Jorgensen S.L."/>
            <person name="Zaremba-Niedzwiedzka K."/>
            <person name="Martijn J."/>
            <person name="Lind A.E."/>
            <person name="van Eijk R."/>
            <person name="Schleper C."/>
            <person name="Guy L."/>
            <person name="Ettema T.J."/>
        </authorList>
    </citation>
    <scope>NUCLEOTIDE SEQUENCE</scope>
</reference>
<feature type="non-terminal residue" evidence="1">
    <location>
        <position position="26"/>
    </location>
</feature>
<proteinExistence type="predicted"/>
<organism evidence="1">
    <name type="scientific">marine sediment metagenome</name>
    <dbReference type="NCBI Taxonomy" id="412755"/>
    <lineage>
        <taxon>unclassified sequences</taxon>
        <taxon>metagenomes</taxon>
        <taxon>ecological metagenomes</taxon>
    </lineage>
</organism>
<gene>
    <name evidence="1" type="ORF">LCGC14_0682720</name>
</gene>
<name>A0A0F9TVS5_9ZZZZ</name>
<dbReference type="AlphaFoldDB" id="A0A0F9TVS5"/>
<evidence type="ECO:0000313" key="1">
    <source>
        <dbReference type="EMBL" id="KKN45458.1"/>
    </source>
</evidence>